<dbReference type="STRING" id="1121328.JWYL7_0132"/>
<keyword evidence="8" id="KW-0966">Cell projection</keyword>
<keyword evidence="3" id="KW-0678">Repressor</keyword>
<dbReference type="SUPFAM" id="SSF101498">
    <property type="entry name" value="Anti-sigma factor FlgM"/>
    <property type="match status" value="1"/>
</dbReference>
<keyword evidence="8" id="KW-0282">Flagellum</keyword>
<dbReference type="RefSeq" id="WP_066067559.1">
    <property type="nucleotide sequence ID" value="NZ_FRBG01000010.1"/>
</dbReference>
<proteinExistence type="inferred from homology"/>
<dbReference type="Proteomes" id="UP000323392">
    <property type="component" value="Unassembled WGS sequence"/>
</dbReference>
<dbReference type="EMBL" id="FRBG01000010">
    <property type="protein sequence ID" value="SHL05739.1"/>
    <property type="molecule type" value="Genomic_DNA"/>
</dbReference>
<dbReference type="PATRIC" id="fig|1121328.3.peg.130"/>
<evidence type="ECO:0000313" key="9">
    <source>
        <dbReference type="EMBL" id="SHL05739.1"/>
    </source>
</evidence>
<dbReference type="EMBL" id="LSFY01000001">
    <property type="protein sequence ID" value="KXZ39057.1"/>
    <property type="molecule type" value="Genomic_DNA"/>
</dbReference>
<dbReference type="InterPro" id="IPR031316">
    <property type="entry name" value="FlgM_C"/>
</dbReference>
<keyword evidence="5" id="KW-0805">Transcription regulation</keyword>
<dbReference type="InterPro" id="IPR007412">
    <property type="entry name" value="FlgM"/>
</dbReference>
<gene>
    <name evidence="8" type="ORF">JWYL7_0132</name>
    <name evidence="9" type="ORF">SAMN05661008_01377</name>
</gene>
<protein>
    <recommendedName>
        <fullName evidence="2">Negative regulator of flagellin synthesis</fullName>
    </recommendedName>
</protein>
<evidence type="ECO:0000259" key="7">
    <source>
        <dbReference type="Pfam" id="PF04316"/>
    </source>
</evidence>
<organism evidence="8 10">
    <name type="scientific">Alkalithermobacter thermoalcaliphilus JW-YL-7 = DSM 7308</name>
    <dbReference type="NCBI Taxonomy" id="1121328"/>
    <lineage>
        <taxon>Bacteria</taxon>
        <taxon>Bacillati</taxon>
        <taxon>Bacillota</taxon>
        <taxon>Clostridia</taxon>
        <taxon>Peptostreptococcales</taxon>
        <taxon>Tepidibacteraceae</taxon>
        <taxon>Alkalithermobacter</taxon>
    </lineage>
</organism>
<reference evidence="9 11" key="2">
    <citation type="submission" date="2016-11" db="EMBL/GenBank/DDBJ databases">
        <authorList>
            <person name="Varghese N."/>
            <person name="Submissions S."/>
        </authorList>
    </citation>
    <scope>NUCLEOTIDE SEQUENCE [LARGE SCALE GENOMIC DNA]</scope>
    <source>
        <strain evidence="9 11">DSM 7308</strain>
    </source>
</reference>
<dbReference type="Proteomes" id="UP000092605">
    <property type="component" value="Unassembled WGS sequence"/>
</dbReference>
<evidence type="ECO:0000313" key="10">
    <source>
        <dbReference type="Proteomes" id="UP000092605"/>
    </source>
</evidence>
<evidence type="ECO:0000313" key="8">
    <source>
        <dbReference type="EMBL" id="KXZ39057.1"/>
    </source>
</evidence>
<accession>A0A150FNA0</accession>
<evidence type="ECO:0000256" key="1">
    <source>
        <dbReference type="ARBA" id="ARBA00005322"/>
    </source>
</evidence>
<keyword evidence="11" id="KW-1185">Reference proteome</keyword>
<dbReference type="GO" id="GO:0044781">
    <property type="term" value="P:bacterial-type flagellum organization"/>
    <property type="evidence" value="ECO:0007669"/>
    <property type="project" value="UniProtKB-KW"/>
</dbReference>
<comment type="similarity">
    <text evidence="1">Belongs to the FlgM family.</text>
</comment>
<sequence>MKISGISNIQSVMKAYNKTKMQTINKSYQKEDKIEISDAGKYYQIAMKAIKDIPDVRDEKVEKIKMQIESGNYTVDIENLAKAIINNKI</sequence>
<name>A0A150FNA0_CLOPD</name>
<reference evidence="8 10" key="1">
    <citation type="submission" date="2016-02" db="EMBL/GenBank/DDBJ databases">
        <title>Draft genome sequence for Clostridium paradoxum JW-YL-7.</title>
        <authorList>
            <person name="Utturkar S.M."/>
            <person name="Lancaster A."/>
            <person name="Poole F.L."/>
            <person name="Adams M.W."/>
            <person name="Brown S.D."/>
        </authorList>
    </citation>
    <scope>NUCLEOTIDE SEQUENCE [LARGE SCALE GENOMIC DNA]</scope>
    <source>
        <strain evidence="8 10">JW-YL-7</strain>
    </source>
</reference>
<dbReference type="Pfam" id="PF04316">
    <property type="entry name" value="FlgM"/>
    <property type="match status" value="1"/>
</dbReference>
<dbReference type="AlphaFoldDB" id="A0A150FNA0"/>
<evidence type="ECO:0000256" key="4">
    <source>
        <dbReference type="ARBA" id="ARBA00022795"/>
    </source>
</evidence>
<dbReference type="NCBIfam" id="TIGR03824">
    <property type="entry name" value="FlgM_jcvi"/>
    <property type="match status" value="1"/>
</dbReference>
<dbReference type="OrthoDB" id="2112849at2"/>
<evidence type="ECO:0000256" key="3">
    <source>
        <dbReference type="ARBA" id="ARBA00022491"/>
    </source>
</evidence>
<comment type="caution">
    <text evidence="8">The sequence shown here is derived from an EMBL/GenBank/DDBJ whole genome shotgun (WGS) entry which is preliminary data.</text>
</comment>
<keyword evidence="6" id="KW-0804">Transcription</keyword>
<keyword evidence="4" id="KW-1005">Bacterial flagellum biogenesis</keyword>
<evidence type="ECO:0000313" key="11">
    <source>
        <dbReference type="Proteomes" id="UP000323392"/>
    </source>
</evidence>
<keyword evidence="8" id="KW-0969">Cilium</keyword>
<evidence type="ECO:0000256" key="2">
    <source>
        <dbReference type="ARBA" id="ARBA00017823"/>
    </source>
</evidence>
<feature type="domain" description="Anti-sigma-28 factor FlgM C-terminal" evidence="7">
    <location>
        <begin position="32"/>
        <end position="86"/>
    </location>
</feature>
<dbReference type="InterPro" id="IPR035890">
    <property type="entry name" value="Anti-sigma-28_factor_FlgM_sf"/>
</dbReference>
<evidence type="ECO:0000256" key="5">
    <source>
        <dbReference type="ARBA" id="ARBA00023015"/>
    </source>
</evidence>
<evidence type="ECO:0000256" key="6">
    <source>
        <dbReference type="ARBA" id="ARBA00023163"/>
    </source>
</evidence>
<dbReference type="GO" id="GO:0045892">
    <property type="term" value="P:negative regulation of DNA-templated transcription"/>
    <property type="evidence" value="ECO:0007669"/>
    <property type="project" value="InterPro"/>
</dbReference>